<dbReference type="AlphaFoldDB" id="A0A2N5XTE9"/>
<name>A0A2N5XTE9_9HYPH</name>
<dbReference type="PANTHER" id="PTHR21192:SF2">
    <property type="entry name" value="NADH DEHYDROGENASE [UBIQUINONE] 1 ALPHA SUBCOMPLEX ASSEMBLY FACTOR 3"/>
    <property type="match status" value="1"/>
</dbReference>
<dbReference type="EMBL" id="PKUQ01000016">
    <property type="protein sequence ID" value="PLW77750.1"/>
    <property type="molecule type" value="Genomic_DNA"/>
</dbReference>
<dbReference type="InterPro" id="IPR007523">
    <property type="entry name" value="NDUFAF3/AAMDC"/>
</dbReference>
<comment type="caution">
    <text evidence="1">The sequence shown here is derived from an EMBL/GenBank/DDBJ whole genome shotgun (WGS) entry which is preliminary data.</text>
</comment>
<protein>
    <submittedName>
        <fullName evidence="1">Uncharacterized protein</fullName>
    </submittedName>
</protein>
<proteinExistence type="predicted"/>
<dbReference type="PANTHER" id="PTHR21192">
    <property type="entry name" value="NUCLEAR PROTEIN E3-3"/>
    <property type="match status" value="1"/>
</dbReference>
<organism evidence="1 2">
    <name type="scientific">Cohaesibacter celericrescens</name>
    <dbReference type="NCBI Taxonomy" id="2067669"/>
    <lineage>
        <taxon>Bacteria</taxon>
        <taxon>Pseudomonadati</taxon>
        <taxon>Pseudomonadota</taxon>
        <taxon>Alphaproteobacteria</taxon>
        <taxon>Hyphomicrobiales</taxon>
        <taxon>Cohaesibacteraceae</taxon>
    </lineage>
</organism>
<reference evidence="1 2" key="1">
    <citation type="submission" date="2018-01" db="EMBL/GenBank/DDBJ databases">
        <title>The draft genome sequence of Cohaesibacter sp. H1304.</title>
        <authorList>
            <person name="Wang N.-N."/>
            <person name="Du Z.-J."/>
        </authorList>
    </citation>
    <scope>NUCLEOTIDE SEQUENCE [LARGE SCALE GENOMIC DNA]</scope>
    <source>
        <strain evidence="1 2">H1304</strain>
    </source>
</reference>
<dbReference type="OrthoDB" id="7351393at2"/>
<dbReference type="Proteomes" id="UP000234881">
    <property type="component" value="Unassembled WGS sequence"/>
</dbReference>
<dbReference type="Pfam" id="PF04430">
    <property type="entry name" value="DUF498"/>
    <property type="match status" value="1"/>
</dbReference>
<evidence type="ECO:0000313" key="1">
    <source>
        <dbReference type="EMBL" id="PLW77750.1"/>
    </source>
</evidence>
<sequence length="129" mass="13960">MATGLEMVDAFYPGHDPIDYYGDGGFRFGPMSHQGAVMFLPSGIRRWDVTGLNDIALNSFDKILAEKEDIEILLIGTGQQMSFLNRSVTDALRKQGIKIEVMDTSAAVGTLNILLSEGRAVAAALLPVD</sequence>
<dbReference type="InterPro" id="IPR036748">
    <property type="entry name" value="MTH938-like_sf"/>
</dbReference>
<dbReference type="CDD" id="cd00248">
    <property type="entry name" value="Mth938-like"/>
    <property type="match status" value="1"/>
</dbReference>
<evidence type="ECO:0000313" key="2">
    <source>
        <dbReference type="Proteomes" id="UP000234881"/>
    </source>
</evidence>
<dbReference type="SUPFAM" id="SSF64076">
    <property type="entry name" value="MTH938-like"/>
    <property type="match status" value="1"/>
</dbReference>
<dbReference type="Gene3D" id="3.40.1230.10">
    <property type="entry name" value="MTH938-like"/>
    <property type="match status" value="1"/>
</dbReference>
<keyword evidence="2" id="KW-1185">Reference proteome</keyword>
<gene>
    <name evidence="1" type="ORF">C0081_10235</name>
</gene>
<accession>A0A2N5XTE9</accession>